<dbReference type="PANTHER" id="PTHR21394">
    <property type="entry name" value="MAU2 CHROMATID COHESION FACTOR HOMOLOG"/>
    <property type="match status" value="1"/>
</dbReference>
<keyword evidence="6" id="KW-0159">Chromosome partition</keyword>
<evidence type="ECO:0000256" key="7">
    <source>
        <dbReference type="ARBA" id="ARBA00023242"/>
    </source>
</evidence>
<reference evidence="10" key="1">
    <citation type="submission" date="2018-10" db="EMBL/GenBank/DDBJ databases">
        <title>Transcriptome assembly of Aceria tosichella (Wheat curl mite) Type 2.</title>
        <authorList>
            <person name="Scully E.D."/>
            <person name="Geib S.M."/>
            <person name="Palmer N.A."/>
            <person name="Gupta A.K."/>
            <person name="Sarath G."/>
            <person name="Tatineni S."/>
        </authorList>
    </citation>
    <scope>NUCLEOTIDE SEQUENCE</scope>
    <source>
        <strain evidence="10">LincolnNE</strain>
    </source>
</reference>
<dbReference type="AlphaFoldDB" id="A0A6G1SNG0"/>
<keyword evidence="8" id="KW-0131">Cell cycle</keyword>
<accession>A0A6G1SNG0</accession>
<evidence type="ECO:0000256" key="4">
    <source>
        <dbReference type="ARBA" id="ARBA00022776"/>
    </source>
</evidence>
<organism evidence="10">
    <name type="scientific">Aceria tosichella</name>
    <name type="common">wheat curl mite</name>
    <dbReference type="NCBI Taxonomy" id="561515"/>
    <lineage>
        <taxon>Eukaryota</taxon>
        <taxon>Metazoa</taxon>
        <taxon>Ecdysozoa</taxon>
        <taxon>Arthropoda</taxon>
        <taxon>Chelicerata</taxon>
        <taxon>Arachnida</taxon>
        <taxon>Acari</taxon>
        <taxon>Acariformes</taxon>
        <taxon>Trombidiformes</taxon>
        <taxon>Prostigmata</taxon>
        <taxon>Eupodina</taxon>
        <taxon>Eriophyoidea</taxon>
        <taxon>Eriophyidae</taxon>
        <taxon>Eriophyinae</taxon>
        <taxon>Aceriini</taxon>
        <taxon>Aceria</taxon>
    </lineage>
</organism>
<evidence type="ECO:0000256" key="9">
    <source>
        <dbReference type="ARBA" id="ARBA00030523"/>
    </source>
</evidence>
<keyword evidence="3" id="KW-0132">Cell division</keyword>
<proteinExistence type="inferred from homology"/>
<evidence type="ECO:0000313" key="10">
    <source>
        <dbReference type="EMBL" id="MDE52025.1"/>
    </source>
</evidence>
<dbReference type="Pfam" id="PF10345">
    <property type="entry name" value="Cohesin_load"/>
    <property type="match status" value="1"/>
</dbReference>
<keyword evidence="4" id="KW-0498">Mitosis</keyword>
<keyword evidence="5" id="KW-0802">TPR repeat</keyword>
<dbReference type="GO" id="GO:0005654">
    <property type="term" value="C:nucleoplasm"/>
    <property type="evidence" value="ECO:0007669"/>
    <property type="project" value="UniProtKB-SubCell"/>
</dbReference>
<dbReference type="GO" id="GO:0051301">
    <property type="term" value="P:cell division"/>
    <property type="evidence" value="ECO:0007669"/>
    <property type="project" value="UniProtKB-KW"/>
</dbReference>
<dbReference type="GO" id="GO:0007064">
    <property type="term" value="P:mitotic sister chromatid cohesion"/>
    <property type="evidence" value="ECO:0007669"/>
    <property type="project" value="InterPro"/>
</dbReference>
<evidence type="ECO:0000256" key="2">
    <source>
        <dbReference type="ARBA" id="ARBA00008585"/>
    </source>
</evidence>
<comment type="subcellular location">
    <subcellularLocation>
        <location evidence="1">Nucleus</location>
        <location evidence="1">Nucleoplasm</location>
    </subcellularLocation>
</comment>
<gene>
    <name evidence="10" type="primary">mau2</name>
    <name evidence="10" type="ORF">g.14695</name>
</gene>
<name>A0A6G1SNG0_9ACAR</name>
<comment type="similarity">
    <text evidence="2">Belongs to the SCC4/mau-2 family.</text>
</comment>
<evidence type="ECO:0000256" key="1">
    <source>
        <dbReference type="ARBA" id="ARBA00004642"/>
    </source>
</evidence>
<dbReference type="InterPro" id="IPR019440">
    <property type="entry name" value="MAU2"/>
</dbReference>
<evidence type="ECO:0000256" key="5">
    <source>
        <dbReference type="ARBA" id="ARBA00022803"/>
    </source>
</evidence>
<dbReference type="GO" id="GO:0007059">
    <property type="term" value="P:chromosome segregation"/>
    <property type="evidence" value="ECO:0007669"/>
    <property type="project" value="UniProtKB-KW"/>
</dbReference>
<keyword evidence="7" id="KW-0539">Nucleus</keyword>
<dbReference type="EMBL" id="GGYP01007254">
    <property type="protein sequence ID" value="MDE52025.1"/>
    <property type="molecule type" value="Transcribed_RNA"/>
</dbReference>
<evidence type="ECO:0000256" key="6">
    <source>
        <dbReference type="ARBA" id="ARBA00022829"/>
    </source>
</evidence>
<evidence type="ECO:0000256" key="3">
    <source>
        <dbReference type="ARBA" id="ARBA00022618"/>
    </source>
</evidence>
<evidence type="ECO:0000256" key="8">
    <source>
        <dbReference type="ARBA" id="ARBA00023306"/>
    </source>
</evidence>
<protein>
    <recommendedName>
        <fullName evidence="9">Cohesin loading complex subunit SCC4 homolog</fullName>
    </recommendedName>
</protein>
<sequence length="607" mass="69726">MNVDKCHKALLKLAEEFRTKQPPDLKSCMQCLHAILNLPVSPYVIARTNYHLGYLIHKYTYDTNIAQTYLEKAYELAQTPDLTYIRLQVVALLVDIYLNQNQRPLAKQLLSRAINETTTSGGGNYNLYWHYRFLLKLSHLNLEDGEFANANNQLSIGAQTAGATEDSFTQVLFLLSKSMVLLIARKYPNSVVQQPQQLTPEQHLAETMALAGNLLDAWQGDQSRKEGLKIFFLVLQVCHHLNKGHNKSAKPSLKLLQQSIQNITNVVGPDTLAIEEANFISPNMSENFNWMPREHMCVLVYVISVLHSMQAGFLDKAQKYAEKALMQIERLRTQLPQPDQLLDTFHILLLEHMSMCHLVMGNRVVAIKQIVQTIQMCYRASPKMRLRHRGIIRTLLGFYAMSMSMIEDAENHFNRVMNDNDVGTELRVMAMLNLALCYLQDETRRLDRRHDVEVLLSRLNPEQLNSLSYCLKAAAYYVYGLKAFCDERFNDAKRNLRETLKMANGEDLNRVTSCSLVLLGKIFNNSELPRESLNMVQPAIKLATKIPDLHVQLWASSVLKEIYARDIYSQHHIDATEMHDGFINRLNEDKLKSSTMPEHSYVRWADW</sequence>